<comment type="caution">
    <text evidence="1">The sequence shown here is derived from an EMBL/GenBank/DDBJ whole genome shotgun (WGS) entry which is preliminary data.</text>
</comment>
<sequence>MSKPCHAVDEVNAGKCLTSLGIVFEDPFQIAVLLQSKYPAIRASGDPKFEDRINCAFELGIEGVQIGSVLRIVEGHLTFPTVDAHSQLAQWDDEYRVAQ</sequence>
<name>A0A401PSZ8_SCYTO</name>
<evidence type="ECO:0000313" key="2">
    <source>
        <dbReference type="Proteomes" id="UP000288216"/>
    </source>
</evidence>
<evidence type="ECO:0000313" key="1">
    <source>
        <dbReference type="EMBL" id="GCB76276.1"/>
    </source>
</evidence>
<organism evidence="1 2">
    <name type="scientific">Scyliorhinus torazame</name>
    <name type="common">Cloudy catshark</name>
    <name type="synonym">Catulus torazame</name>
    <dbReference type="NCBI Taxonomy" id="75743"/>
    <lineage>
        <taxon>Eukaryota</taxon>
        <taxon>Metazoa</taxon>
        <taxon>Chordata</taxon>
        <taxon>Craniata</taxon>
        <taxon>Vertebrata</taxon>
        <taxon>Chondrichthyes</taxon>
        <taxon>Elasmobranchii</taxon>
        <taxon>Galeomorphii</taxon>
        <taxon>Galeoidea</taxon>
        <taxon>Carcharhiniformes</taxon>
        <taxon>Scyliorhinidae</taxon>
        <taxon>Scyliorhinus</taxon>
    </lineage>
</organism>
<dbReference type="AlphaFoldDB" id="A0A401PSZ8"/>
<keyword evidence="2" id="KW-1185">Reference proteome</keyword>
<dbReference type="Proteomes" id="UP000288216">
    <property type="component" value="Unassembled WGS sequence"/>
</dbReference>
<gene>
    <name evidence="1" type="ORF">scyTo_0016542</name>
</gene>
<accession>A0A401PSZ8</accession>
<dbReference type="EMBL" id="BFAA01010046">
    <property type="protein sequence ID" value="GCB76276.1"/>
    <property type="molecule type" value="Genomic_DNA"/>
</dbReference>
<reference evidence="1 2" key="1">
    <citation type="journal article" date="2018" name="Nat. Ecol. Evol.">
        <title>Shark genomes provide insights into elasmobranch evolution and the origin of vertebrates.</title>
        <authorList>
            <person name="Hara Y"/>
            <person name="Yamaguchi K"/>
            <person name="Onimaru K"/>
            <person name="Kadota M"/>
            <person name="Koyanagi M"/>
            <person name="Keeley SD"/>
            <person name="Tatsumi K"/>
            <person name="Tanaka K"/>
            <person name="Motone F"/>
            <person name="Kageyama Y"/>
            <person name="Nozu R"/>
            <person name="Adachi N"/>
            <person name="Nishimura O"/>
            <person name="Nakagawa R"/>
            <person name="Tanegashima C"/>
            <person name="Kiyatake I"/>
            <person name="Matsumoto R"/>
            <person name="Murakumo K"/>
            <person name="Nishida K"/>
            <person name="Terakita A"/>
            <person name="Kuratani S"/>
            <person name="Sato K"/>
            <person name="Hyodo S Kuraku.S."/>
        </authorList>
    </citation>
    <scope>NUCLEOTIDE SEQUENCE [LARGE SCALE GENOMIC DNA]</scope>
</reference>
<proteinExistence type="predicted"/>
<protein>
    <submittedName>
        <fullName evidence="1">Uncharacterized protein</fullName>
    </submittedName>
</protein>